<dbReference type="SUPFAM" id="SSF52540">
    <property type="entry name" value="P-loop containing nucleoside triphosphate hydrolases"/>
    <property type="match status" value="2"/>
</dbReference>
<dbReference type="EMBL" id="CP031092">
    <property type="protein sequence ID" value="AXF57176.1"/>
    <property type="molecule type" value="Genomic_DNA"/>
</dbReference>
<dbReference type="Proteomes" id="UP000252100">
    <property type="component" value="Chromosome"/>
</dbReference>
<evidence type="ECO:0000259" key="3">
    <source>
        <dbReference type="PROSITE" id="PS50966"/>
    </source>
</evidence>
<evidence type="ECO:0000313" key="7">
    <source>
        <dbReference type="Proteomes" id="UP000252100"/>
    </source>
</evidence>
<dbReference type="GO" id="GO:0016787">
    <property type="term" value="F:hydrolase activity"/>
    <property type="evidence" value="ECO:0007669"/>
    <property type="project" value="UniProtKB-KW"/>
</dbReference>
<feature type="domain" description="SWIM-type" evidence="3">
    <location>
        <begin position="65"/>
        <end position="105"/>
    </location>
</feature>
<dbReference type="PANTHER" id="PTHR10799">
    <property type="entry name" value="SNF2/RAD54 HELICASE FAMILY"/>
    <property type="match status" value="1"/>
</dbReference>
<dbReference type="CDD" id="cd18012">
    <property type="entry name" value="DEXQc_arch_SWI2_SNF2"/>
    <property type="match status" value="1"/>
</dbReference>
<keyword evidence="1" id="KW-0378">Hydrolase</keyword>
<proteinExistence type="predicted"/>
<evidence type="ECO:0008006" key="8">
    <source>
        <dbReference type="Google" id="ProtNLM"/>
    </source>
</evidence>
<dbReference type="InterPro" id="IPR014001">
    <property type="entry name" value="Helicase_ATP-bd"/>
</dbReference>
<keyword evidence="7" id="KW-1185">Reference proteome</keyword>
<dbReference type="KEGG" id="rue:DT065_15005"/>
<dbReference type="GO" id="GO:0005524">
    <property type="term" value="F:ATP binding"/>
    <property type="evidence" value="ECO:0007669"/>
    <property type="project" value="InterPro"/>
</dbReference>
<dbReference type="InterPro" id="IPR007527">
    <property type="entry name" value="Znf_SWIM"/>
</dbReference>
<dbReference type="PROSITE" id="PS51192">
    <property type="entry name" value="HELICASE_ATP_BIND_1"/>
    <property type="match status" value="1"/>
</dbReference>
<keyword evidence="2" id="KW-0863">Zinc-finger</keyword>
<dbReference type="SMART" id="SM00487">
    <property type="entry name" value="DEXDc"/>
    <property type="match status" value="1"/>
</dbReference>
<reference evidence="6 7" key="1">
    <citation type="journal article" date="2018" name="J. Microbiol.">
        <title>Salicibibacter kimchii gen. nov., sp. nov., a moderately halophilic and alkalitolerant bacterium in the family Bacillaceae, isolated from kimchi.</title>
        <authorList>
            <person name="Jang J.Y."/>
            <person name="Oh Y.J."/>
            <person name="Lim S.K."/>
            <person name="Park H.K."/>
            <person name="Lee C."/>
            <person name="Kim J.Y."/>
            <person name="Lee M.A."/>
            <person name="Choi H.J."/>
        </authorList>
    </citation>
    <scope>NUCLEOTIDE SEQUENCE [LARGE SCALE GENOMIC DNA]</scope>
    <source>
        <strain evidence="6 7">NKC1-1</strain>
    </source>
</reference>
<accession>A0A345C1U5</accession>
<evidence type="ECO:0000313" key="6">
    <source>
        <dbReference type="EMBL" id="AXF57176.1"/>
    </source>
</evidence>
<dbReference type="InterPro" id="IPR027417">
    <property type="entry name" value="P-loop_NTPase"/>
</dbReference>
<feature type="domain" description="Helicase C-terminal" evidence="5">
    <location>
        <begin position="905"/>
        <end position="1059"/>
    </location>
</feature>
<dbReference type="InterPro" id="IPR049730">
    <property type="entry name" value="SNF2/RAD54-like_C"/>
</dbReference>
<name>A0A345C1U5_9BACI</name>
<evidence type="ECO:0000259" key="5">
    <source>
        <dbReference type="PROSITE" id="PS51194"/>
    </source>
</evidence>
<dbReference type="InterPro" id="IPR038718">
    <property type="entry name" value="SNF2-like_sf"/>
</dbReference>
<dbReference type="PROSITE" id="PS51194">
    <property type="entry name" value="HELICASE_CTER"/>
    <property type="match status" value="1"/>
</dbReference>
<organism evidence="6 7">
    <name type="scientific">Salicibibacter kimchii</name>
    <dbReference type="NCBI Taxonomy" id="2099786"/>
    <lineage>
        <taxon>Bacteria</taxon>
        <taxon>Bacillati</taxon>
        <taxon>Bacillota</taxon>
        <taxon>Bacilli</taxon>
        <taxon>Bacillales</taxon>
        <taxon>Bacillaceae</taxon>
        <taxon>Salicibibacter</taxon>
    </lineage>
</organism>
<dbReference type="Pfam" id="PF00176">
    <property type="entry name" value="SNF2-rel_dom"/>
    <property type="match status" value="1"/>
</dbReference>
<dbReference type="FunFam" id="3.40.50.300:FF:000533">
    <property type="entry name" value="Helicase, Snf2 family"/>
    <property type="match status" value="1"/>
</dbReference>
<dbReference type="PROSITE" id="PS50966">
    <property type="entry name" value="ZF_SWIM"/>
    <property type="match status" value="1"/>
</dbReference>
<keyword evidence="2" id="KW-0862">Zinc</keyword>
<dbReference type="Gene3D" id="3.40.50.10810">
    <property type="entry name" value="Tandem AAA-ATPase domain"/>
    <property type="match status" value="1"/>
</dbReference>
<dbReference type="CDD" id="cd18793">
    <property type="entry name" value="SF2_C_SNF"/>
    <property type="match status" value="1"/>
</dbReference>
<dbReference type="InterPro" id="IPR001650">
    <property type="entry name" value="Helicase_C-like"/>
</dbReference>
<dbReference type="Gene3D" id="3.40.50.300">
    <property type="entry name" value="P-loop containing nucleotide triphosphate hydrolases"/>
    <property type="match status" value="1"/>
</dbReference>
<keyword evidence="2" id="KW-0479">Metal-binding</keyword>
<dbReference type="SMART" id="SM00490">
    <property type="entry name" value="HELICc"/>
    <property type="match status" value="1"/>
</dbReference>
<evidence type="ECO:0000256" key="2">
    <source>
        <dbReference type="PROSITE-ProRule" id="PRU00325"/>
    </source>
</evidence>
<dbReference type="InterPro" id="IPR013663">
    <property type="entry name" value="Helicase_SWF/SNF/SWI_bac"/>
</dbReference>
<sequence length="1072" mass="122962">MEEMETQMFKINQHDLHPDYIFQAVENPRTYTRGEIYYYNDRVGPVHFFQDEKMTEAAVHGSRGYKCRARFQSNGGLDQVSCSCPAFDSYSGLCKHLVAFLLELDELMSTEEYEQKYSAHQGHRMIDVFKETFKPEQPAAVMEKEMLDVRYELDCHINPFSGIVQDISIRLRAGVSRPYVVKNIKRFIEDVQVGQSHFFTKKFSYQPENHQIAEKDREVLDLLWKISKSEPAGYSMYRQERELDIPDLMVPDLFELLEGRNVDIKSGQTAESVKVDSFHSDARLEFYLQKSSEEDAVELYLKEGNYLFFSTDHRLVQNGESLYRLNQAQATIIQKLLSTMDVQEALTSFSPEEMEPFCSYVLPKLKEIAAVEMDEALTDVIRQYPLNAKMKIDYREEALSAHVTFQYGDTEINPYGEQANDEDINAIIVRDVETEAIIESLLERIPFAQSDEKLMLDDEEEMAVFLFEQLPLLQAYIDIYTTSTVRQMIAPLEKKPSVSLEANEETNWLDVSFSVEGIPSDEVEQLLEALKKNQTYYRLPSGAFLHLQGEEFGNVKNAVDHFAPEKGTLKEEMKVPLYQALSLEEEKAQSFKLSASLRQLMNDVKKPDFVDADPPEAINATLREYQLTGFRWLKTLSHFGLGGILADDMGLGKTLQTITYLQALADENRHMRTLIITPASLSYNWEKEFQRFAPEMNTVVIAGPKAERQKKLEQSSDAQVLITSYPLIQREADIYQSEPFDVLILDEAQAIKNQASKTAQAVRSIQKASAFALTGTPIENRLDELYSIFHTLLPGILGTKKAFKAMQNEEVSKRVRPFILRRMKKDVLTELPEKDEQVQYTNLTDDQKKLYMAQVNRLAKDVDSAIEGDQFQEQRMQILAGLTKLRQICCHPQLVLPDESYKSGKFDRLLEYVEEGLASGRRMVIFSQFTSMLSMIRTAFEERGWLYHYLDGKTPAKERLALTERFNEGEHSLFLVSMKAGGTGLNLTGGDTVILFDTWWNPAVEQQAADRVHRFGQENNVQVIKLIMSGTIEEKMLEMQEQKKALVEEVIQPGEQQLTSLRPEDVKELLSV</sequence>
<dbReference type="GO" id="GO:0008270">
    <property type="term" value="F:zinc ion binding"/>
    <property type="evidence" value="ECO:0007669"/>
    <property type="project" value="UniProtKB-KW"/>
</dbReference>
<evidence type="ECO:0000259" key="4">
    <source>
        <dbReference type="PROSITE" id="PS51192"/>
    </source>
</evidence>
<gene>
    <name evidence="6" type="ORF">DT065_15005</name>
</gene>
<dbReference type="Pfam" id="PF00271">
    <property type="entry name" value="Helicase_C"/>
    <property type="match status" value="1"/>
</dbReference>
<evidence type="ECO:0000256" key="1">
    <source>
        <dbReference type="ARBA" id="ARBA00022801"/>
    </source>
</evidence>
<dbReference type="Pfam" id="PF04434">
    <property type="entry name" value="SWIM"/>
    <property type="match status" value="1"/>
</dbReference>
<dbReference type="Pfam" id="PF08455">
    <property type="entry name" value="SNF2_assoc"/>
    <property type="match status" value="1"/>
</dbReference>
<protein>
    <recommendedName>
        <fullName evidence="8">Helicase SNF2</fullName>
    </recommendedName>
</protein>
<dbReference type="AlphaFoldDB" id="A0A345C1U5"/>
<feature type="domain" description="Helicase ATP-binding" evidence="4">
    <location>
        <begin position="634"/>
        <end position="795"/>
    </location>
</feature>
<dbReference type="InterPro" id="IPR000330">
    <property type="entry name" value="SNF2_N"/>
</dbReference>